<keyword evidence="1" id="KW-0378">Hydrolase</keyword>
<dbReference type="EMBL" id="SNSC02000020">
    <property type="protein sequence ID" value="TID15666.1"/>
    <property type="molecule type" value="Genomic_DNA"/>
</dbReference>
<dbReference type="InterPro" id="IPR014001">
    <property type="entry name" value="Helicase_ATP-bd"/>
</dbReference>
<dbReference type="PANTHER" id="PTHR23079">
    <property type="entry name" value="RNA-DEPENDENT RNA POLYMERASE"/>
    <property type="match status" value="1"/>
</dbReference>
<proteinExistence type="predicted"/>
<dbReference type="GO" id="GO:0003968">
    <property type="term" value="F:RNA-directed RNA polymerase activity"/>
    <property type="evidence" value="ECO:0007669"/>
    <property type="project" value="UniProtKB-KW"/>
</dbReference>
<dbReference type="SUPFAM" id="SSF52540">
    <property type="entry name" value="P-loop containing nucleoside triphosphate hydrolases"/>
    <property type="match status" value="1"/>
</dbReference>
<dbReference type="InterPro" id="IPR027417">
    <property type="entry name" value="P-loop_NTPase"/>
</dbReference>
<dbReference type="Gene3D" id="3.40.50.300">
    <property type="entry name" value="P-loop containing nucleotide triphosphate hydrolases"/>
    <property type="match status" value="2"/>
</dbReference>
<dbReference type="SMART" id="SM00487">
    <property type="entry name" value="DEXDc"/>
    <property type="match status" value="1"/>
</dbReference>
<keyword evidence="5" id="KW-1185">Reference proteome</keyword>
<dbReference type="GO" id="GO:0003723">
    <property type="term" value="F:RNA binding"/>
    <property type="evidence" value="ECO:0007669"/>
    <property type="project" value="UniProtKB-KW"/>
</dbReference>
<dbReference type="CDD" id="cd18808">
    <property type="entry name" value="SF1_C_Upf1"/>
    <property type="match status" value="1"/>
</dbReference>
<dbReference type="STRING" id="86259.A0A4Z1NNH7"/>
<dbReference type="GO" id="GO:0016829">
    <property type="term" value="F:lyase activity"/>
    <property type="evidence" value="ECO:0007669"/>
    <property type="project" value="UniProtKB-KW"/>
</dbReference>
<dbReference type="InterPro" id="IPR007855">
    <property type="entry name" value="RDRP"/>
</dbReference>
<sequence length="1694" mass="189223">MATFRTTLRSPIIPDDSSWTFTAAGLPGLQHTDAKGFIKLISVISSAAKQQIDLSFTKAPLNRAISGFPLDKLALISFADFRLRCPSESGDGATEPALPRQSTGYLVRLLTAGVTINGVTYNFYGHSNSQLKSRSCFLFAAPRSDIADIVNGLGDFSKIKSVAKKAKRIGLLFSSTKMGFDLPSERCEDIPDIQNKDYNFTDGCGLVSPGLVQQAARAAQIVFRNQKYLPSVIQIRYRGYKGVLTLEPNLTGKILVQFRDSMRKFKDVKDLKLAVVDYSKPYAFGYLNDEVILLLHALGISSDILLTKQHDHLAFLARVDALDAQTSFQYLSYCDQVELAERVLIEGVDVVGPQIRKLIRAEYDKLLNKRDEQKCRIMILKSRLMFGVCDPRGTLKEGECMVRVTLHGNGQSVALQGTEVIVTRNPCLHPGDIRKLKVVNCPDLAHLTDCIVFPTQGGRATADLMSGGDLDGDKFFVSWDSDIIPRSLSQAAEYPGGKEPINFGQITDDDRLKYFAGYTSASLGQVKNLFLDWARLKGPMSAECQQLNRLFSQCVDGNRIRFPDSLKDPPKPPADLPPFILDVLHAASREVIENRCKGLNILDGQTSEAVQALLCKDYLAFSEFELMKMTMKWCNKNEEEFTDHLQLFDLNALTDEEKIWTLARLPHSKELPGLLMNGLLQSSLVTPQELSRFKLDYQGLRWKRIFDGNTDRMGMFLDQMATVLESFHKKIIFIRVDDRLTLAIYVPTKLEPNQECQVDAAVRVFAFPHSQGGESVNYKVTPTKINYRLYFDGHSFQLYNNKRADTWIYLNRGPTNDTSIQNARSTGEFRRGKQMTLDDGRNFECRASVALNKISSSIQKHVGRVRTAGVPNAEIYVISNRDLKGLRTLDLWLEYVDTEKVHPLFEQEAREYTIPHMESTDWAALPEQYDRIARGGDMTALNKLDTGNELHSLLLWLLQQRQFTTILRVYDFFLGQSEAGAGSISVKECLQFLTEFLTRAPFASTRLFQSASWSQHRMDFGEMSPILVPKILRSIIISSTTMGPFTFSAFRQTLVEAKLLSMQSFTELVELVALTARSPDIALELLLECLEPEAPRLIIGRPAATHRFIKSLIGLAVDHVEEAAENQIPSSMLLQLTRGTDSNDSAVLEVQLRIDAPKTFVLRIGDHVRLSTASKPENAPMEPTVEIDGIVERSQKGSAAIRCLQKPPDYLAECSWQLLNCGSFVTCKAMIDAILTLHTDKEICCKPYQALIGLPFSLSQHRAESSKPALNKELNQSQNRAVTAAMSSFVSLLWGPPGTGKTRTVVEILELFISSTEKRVLVAAPTHNAVDNVLRKFVQVGAVERLKIKPLRVSTDVRKVADDVKAYTCDAMMGKDLNENHGARREAQKRIKSSRIIFTTCIGANLGLLRNENFAYVVIDEASQQTEPETLVPLVKGCEKVILVGDHVQLRATTQQHSKALDFDMSLFERLYQGPKRPDISKVMLDTQYRMHSSICNFSSSEFYDGKLQTAVLEESRPLAASSFPWPTSTDGKNSKRMVFLQCSGSEDLGSKSKSNRSQTLLCEKVCKALCTPKHPDHPDQQLQNQSIVVLTPYTRQIDLLKKSLPAFDICSIDGFQGREADIIVFVTVRSNQHREMGFLKDMRRLNVAVTRAKAGLIIIGDSATLEGGKDGESALVWKRLVGCCEGLDLEVLG</sequence>
<keyword evidence="1" id="KW-0347">Helicase</keyword>
<dbReference type="InterPro" id="IPR057596">
    <property type="entry name" value="RDRP_core"/>
</dbReference>
<comment type="catalytic activity">
    <reaction evidence="2">
        <text>ATP + H2O = ADP + phosphate + H(+)</text>
        <dbReference type="Rhea" id="RHEA:13065"/>
        <dbReference type="ChEBI" id="CHEBI:15377"/>
        <dbReference type="ChEBI" id="CHEBI:15378"/>
        <dbReference type="ChEBI" id="CHEBI:30616"/>
        <dbReference type="ChEBI" id="CHEBI:43474"/>
        <dbReference type="ChEBI" id="CHEBI:456216"/>
        <dbReference type="EC" id="3.6.4.12"/>
    </reaction>
    <physiologicalReaction direction="left-to-right" evidence="2">
        <dbReference type="Rhea" id="RHEA:13066"/>
    </physiologicalReaction>
</comment>
<reference evidence="4 5" key="1">
    <citation type="submission" date="2019-04" db="EMBL/GenBank/DDBJ databases">
        <title>High contiguity whole genome sequence and gene annotation resource for two Venturia nashicola isolates.</title>
        <authorList>
            <person name="Prokchorchik M."/>
            <person name="Won K."/>
            <person name="Lee Y."/>
            <person name="Choi E.D."/>
            <person name="Segonzac C."/>
            <person name="Sohn K.H."/>
        </authorList>
    </citation>
    <scope>NUCLEOTIDE SEQUENCE [LARGE SCALE GENOMIC DNA]</scope>
    <source>
        <strain evidence="4 5">PRI2</strain>
    </source>
</reference>
<keyword evidence="1" id="KW-0067">ATP-binding</keyword>
<keyword evidence="4" id="KW-0456">Lyase</keyword>
<dbReference type="InterPro" id="IPR041679">
    <property type="entry name" value="DNA2/NAM7-like_C"/>
</dbReference>
<evidence type="ECO:0000256" key="2">
    <source>
        <dbReference type="ARBA" id="ARBA00048432"/>
    </source>
</evidence>
<evidence type="ECO:0000313" key="5">
    <source>
        <dbReference type="Proteomes" id="UP000298493"/>
    </source>
</evidence>
<comment type="caution">
    <text evidence="4">The sequence shown here is derived from an EMBL/GenBank/DDBJ whole genome shotgun (WGS) entry which is preliminary data.</text>
</comment>
<name>A0A4Z1NNH7_9PEZI</name>
<dbReference type="InterPro" id="IPR041677">
    <property type="entry name" value="DNA2/NAM7_AAA_11"/>
</dbReference>
<dbReference type="Pfam" id="PF05183">
    <property type="entry name" value="RdRP"/>
    <property type="match status" value="1"/>
</dbReference>
<protein>
    <submittedName>
        <fullName evidence="4">Methylisocitrate lyase</fullName>
    </submittedName>
</protein>
<dbReference type="Proteomes" id="UP000298493">
    <property type="component" value="Unassembled WGS sequence"/>
</dbReference>
<keyword evidence="1" id="KW-0547">Nucleotide-binding</keyword>
<evidence type="ECO:0000259" key="3">
    <source>
        <dbReference type="SMART" id="SM00487"/>
    </source>
</evidence>
<accession>A0A4Z1NNH7</accession>
<dbReference type="InterPro" id="IPR047187">
    <property type="entry name" value="SF1_C_Upf1"/>
</dbReference>
<organism evidence="4 5">
    <name type="scientific">Venturia nashicola</name>
    <dbReference type="NCBI Taxonomy" id="86259"/>
    <lineage>
        <taxon>Eukaryota</taxon>
        <taxon>Fungi</taxon>
        <taxon>Dikarya</taxon>
        <taxon>Ascomycota</taxon>
        <taxon>Pezizomycotina</taxon>
        <taxon>Dothideomycetes</taxon>
        <taxon>Pleosporomycetidae</taxon>
        <taxon>Venturiales</taxon>
        <taxon>Venturiaceae</taxon>
        <taxon>Venturia</taxon>
    </lineage>
</organism>
<gene>
    <name evidence="4" type="ORF">E6O75_ATG07994</name>
</gene>
<dbReference type="Pfam" id="PF13086">
    <property type="entry name" value="AAA_11"/>
    <property type="match status" value="2"/>
</dbReference>
<feature type="domain" description="Helicase ATP-binding" evidence="3">
    <location>
        <begin position="1270"/>
        <end position="1474"/>
    </location>
</feature>
<dbReference type="GO" id="GO:0030422">
    <property type="term" value="P:siRNA processing"/>
    <property type="evidence" value="ECO:0007669"/>
    <property type="project" value="TreeGrafter"/>
</dbReference>
<dbReference type="GO" id="GO:0031380">
    <property type="term" value="C:nuclear RNA-directed RNA polymerase complex"/>
    <property type="evidence" value="ECO:0007669"/>
    <property type="project" value="TreeGrafter"/>
</dbReference>
<dbReference type="PANTHER" id="PTHR23079:SF55">
    <property type="entry name" value="RNA-DIRECTED RNA POLYMERASE"/>
    <property type="match status" value="1"/>
</dbReference>
<dbReference type="GO" id="GO:0003678">
    <property type="term" value="F:DNA helicase activity"/>
    <property type="evidence" value="ECO:0007669"/>
    <property type="project" value="UniProtKB-EC"/>
</dbReference>
<evidence type="ECO:0000256" key="1">
    <source>
        <dbReference type="ARBA" id="ARBA00022806"/>
    </source>
</evidence>
<evidence type="ECO:0000313" key="4">
    <source>
        <dbReference type="EMBL" id="TID15666.1"/>
    </source>
</evidence>
<dbReference type="Pfam" id="PF13087">
    <property type="entry name" value="AAA_12"/>
    <property type="match status" value="1"/>
</dbReference>